<dbReference type="GeneID" id="81602474"/>
<dbReference type="EMBL" id="JAPVEA010000008">
    <property type="protein sequence ID" value="KAJ5437851.1"/>
    <property type="molecule type" value="Genomic_DNA"/>
</dbReference>
<organism evidence="2 3">
    <name type="scientific">Penicillium daleae</name>
    <dbReference type="NCBI Taxonomy" id="63821"/>
    <lineage>
        <taxon>Eukaryota</taxon>
        <taxon>Fungi</taxon>
        <taxon>Dikarya</taxon>
        <taxon>Ascomycota</taxon>
        <taxon>Pezizomycotina</taxon>
        <taxon>Eurotiomycetes</taxon>
        <taxon>Eurotiomycetidae</taxon>
        <taxon>Eurotiales</taxon>
        <taxon>Aspergillaceae</taxon>
        <taxon>Penicillium</taxon>
    </lineage>
</organism>
<dbReference type="AlphaFoldDB" id="A0AAD6BVV3"/>
<name>A0AAD6BVV3_9EURO</name>
<dbReference type="RefSeq" id="XP_056761080.1">
    <property type="nucleotide sequence ID" value="XM_056912231.1"/>
</dbReference>
<evidence type="ECO:0000313" key="3">
    <source>
        <dbReference type="Proteomes" id="UP001213681"/>
    </source>
</evidence>
<accession>A0AAD6BVV3</accession>
<evidence type="ECO:0008006" key="4">
    <source>
        <dbReference type="Google" id="ProtNLM"/>
    </source>
</evidence>
<proteinExistence type="predicted"/>
<keyword evidence="3" id="KW-1185">Reference proteome</keyword>
<protein>
    <recommendedName>
        <fullName evidence="4">Secreted protein</fullName>
    </recommendedName>
</protein>
<sequence length="130" mass="14253">MKLNTYEICTIILAALTFPTFVTSAPPTNPNSPKVKHDWAIKLYENQQCTGKSAEFAGMGSSGCRRNIPNGGTKGFFKGHIDSTSSVNLYGDDHCGHGYKVDAIHSNIDDKCKKIRGKKKHIKSFDITCS</sequence>
<gene>
    <name evidence="2" type="ORF">N7458_008849</name>
</gene>
<evidence type="ECO:0000313" key="2">
    <source>
        <dbReference type="EMBL" id="KAJ5437851.1"/>
    </source>
</evidence>
<dbReference type="Proteomes" id="UP001213681">
    <property type="component" value="Unassembled WGS sequence"/>
</dbReference>
<feature type="signal peptide" evidence="1">
    <location>
        <begin position="1"/>
        <end position="24"/>
    </location>
</feature>
<reference evidence="2" key="2">
    <citation type="journal article" date="2023" name="IMA Fungus">
        <title>Comparative genomic study of the Penicillium genus elucidates a diverse pangenome and 15 lateral gene transfer events.</title>
        <authorList>
            <person name="Petersen C."/>
            <person name="Sorensen T."/>
            <person name="Nielsen M.R."/>
            <person name="Sondergaard T.E."/>
            <person name="Sorensen J.L."/>
            <person name="Fitzpatrick D.A."/>
            <person name="Frisvad J.C."/>
            <person name="Nielsen K.L."/>
        </authorList>
    </citation>
    <scope>NUCLEOTIDE SEQUENCE</scope>
    <source>
        <strain evidence="2">IBT 16125</strain>
    </source>
</reference>
<evidence type="ECO:0000256" key="1">
    <source>
        <dbReference type="SAM" id="SignalP"/>
    </source>
</evidence>
<keyword evidence="1" id="KW-0732">Signal</keyword>
<reference evidence="2" key="1">
    <citation type="submission" date="2022-12" db="EMBL/GenBank/DDBJ databases">
        <authorList>
            <person name="Petersen C."/>
        </authorList>
    </citation>
    <scope>NUCLEOTIDE SEQUENCE</scope>
    <source>
        <strain evidence="2">IBT 16125</strain>
    </source>
</reference>
<feature type="chain" id="PRO_5042274731" description="Secreted protein" evidence="1">
    <location>
        <begin position="25"/>
        <end position="130"/>
    </location>
</feature>
<comment type="caution">
    <text evidence="2">The sequence shown here is derived from an EMBL/GenBank/DDBJ whole genome shotgun (WGS) entry which is preliminary data.</text>
</comment>